<feature type="chain" id="PRO_5045687810" evidence="2">
    <location>
        <begin position="20"/>
        <end position="281"/>
    </location>
</feature>
<feature type="compositionally biased region" description="Basic and acidic residues" evidence="1">
    <location>
        <begin position="208"/>
        <end position="217"/>
    </location>
</feature>
<evidence type="ECO:0000313" key="4">
    <source>
        <dbReference type="Proteomes" id="UP001378956"/>
    </source>
</evidence>
<feature type="signal peptide" evidence="2">
    <location>
        <begin position="1"/>
        <end position="19"/>
    </location>
</feature>
<evidence type="ECO:0000256" key="2">
    <source>
        <dbReference type="SAM" id="SignalP"/>
    </source>
</evidence>
<feature type="region of interest" description="Disordered" evidence="1">
    <location>
        <begin position="194"/>
        <end position="226"/>
    </location>
</feature>
<proteinExistence type="predicted"/>
<name>A0ABU8NLB1_9SPHI</name>
<reference evidence="3 4" key="1">
    <citation type="submission" date="2024-03" db="EMBL/GenBank/DDBJ databases">
        <title>Sequence of Lycoming College Course Isolates.</title>
        <authorList>
            <person name="Plotts O."/>
            <person name="Newman J."/>
        </authorList>
    </citation>
    <scope>NUCLEOTIDE SEQUENCE [LARGE SCALE GENOMIC DNA]</scope>
    <source>
        <strain evidence="3 4">CJB-3</strain>
    </source>
</reference>
<dbReference type="RefSeq" id="WP_288881538.1">
    <property type="nucleotide sequence ID" value="NZ_CBFGNQ010000045.1"/>
</dbReference>
<accession>A0ABU8NLB1</accession>
<dbReference type="Gene3D" id="3.40.50.10610">
    <property type="entry name" value="ABC-type transport auxiliary lipoprotein component"/>
    <property type="match status" value="1"/>
</dbReference>
<keyword evidence="4" id="KW-1185">Reference proteome</keyword>
<feature type="region of interest" description="Disordered" evidence="1">
    <location>
        <begin position="80"/>
        <end position="101"/>
    </location>
</feature>
<feature type="compositionally biased region" description="Polar residues" evidence="1">
    <location>
        <begin position="194"/>
        <end position="206"/>
    </location>
</feature>
<organism evidence="3 4">
    <name type="scientific">Pedobacter panaciterrae</name>
    <dbReference type="NCBI Taxonomy" id="363849"/>
    <lineage>
        <taxon>Bacteria</taxon>
        <taxon>Pseudomonadati</taxon>
        <taxon>Bacteroidota</taxon>
        <taxon>Sphingobacteriia</taxon>
        <taxon>Sphingobacteriales</taxon>
        <taxon>Sphingobacteriaceae</taxon>
        <taxon>Pedobacter</taxon>
    </lineage>
</organism>
<sequence length="281" mass="31067">MKKLYLWLIVSLISVNLFAQTNTAKQDIIQKLNGEEMKGKVVKVTDSDVTFIYDGETAEYVVKKSDIAKIVHSSGRIEIISQQSQPSQDRQKDPVSMSASPADHHNKIAVLPFTYLMDNQPGADAIGLKAQEDTYGFLSQHSAGYTILDSRTTNAMLAKAGVTRDKMISFTMKEICDILGVEYIVDGIVTQNKGYQTSSSSENSNTKVKRDGDKDVKGISSYGSSSSNAVQRYDVAVSLHIYMDNNASIYSQTHKAFLSNTDGSYAGPLEYLLKRCPLYRK</sequence>
<evidence type="ECO:0000256" key="1">
    <source>
        <dbReference type="SAM" id="MobiDB-lite"/>
    </source>
</evidence>
<comment type="caution">
    <text evidence="3">The sequence shown here is derived from an EMBL/GenBank/DDBJ whole genome shotgun (WGS) entry which is preliminary data.</text>
</comment>
<gene>
    <name evidence="3" type="ORF">WAE58_07555</name>
</gene>
<evidence type="ECO:0000313" key="3">
    <source>
        <dbReference type="EMBL" id="MEJ2902275.1"/>
    </source>
</evidence>
<protein>
    <submittedName>
        <fullName evidence="3">Uncharacterized protein</fullName>
    </submittedName>
</protein>
<keyword evidence="2" id="KW-0732">Signal</keyword>
<dbReference type="EMBL" id="JBBEUB010000002">
    <property type="protein sequence ID" value="MEJ2902275.1"/>
    <property type="molecule type" value="Genomic_DNA"/>
</dbReference>
<dbReference type="Proteomes" id="UP001378956">
    <property type="component" value="Unassembled WGS sequence"/>
</dbReference>